<dbReference type="EMBL" id="CP020921">
    <property type="protein sequence ID" value="AWB09683.1"/>
    <property type="molecule type" value="Genomic_DNA"/>
</dbReference>
<organism evidence="14 15">
    <name type="scientific">Thermodesulfobium acidiphilum</name>
    <dbReference type="NCBI Taxonomy" id="1794699"/>
    <lineage>
        <taxon>Bacteria</taxon>
        <taxon>Pseudomonadati</taxon>
        <taxon>Thermodesulfobiota</taxon>
        <taxon>Thermodesulfobiia</taxon>
        <taxon>Thermodesulfobiales</taxon>
        <taxon>Thermodesulfobiaceae</taxon>
        <taxon>Thermodesulfobium</taxon>
    </lineage>
</organism>
<evidence type="ECO:0000256" key="9">
    <source>
        <dbReference type="ARBA" id="ARBA00023136"/>
    </source>
</evidence>
<feature type="transmembrane region" description="Helical" evidence="12">
    <location>
        <begin position="228"/>
        <end position="251"/>
    </location>
</feature>
<dbReference type="Proteomes" id="UP000244792">
    <property type="component" value="Chromosome"/>
</dbReference>
<proteinExistence type="inferred from homology"/>
<keyword evidence="4 11" id="KW-0813">Transport</keyword>
<keyword evidence="5" id="KW-1003">Cell membrane</keyword>
<dbReference type="FunFam" id="1.20.81.30:FF:000001">
    <property type="entry name" value="Type II secretion system protein F"/>
    <property type="match status" value="2"/>
</dbReference>
<dbReference type="PRINTS" id="PR00812">
    <property type="entry name" value="BCTERIALGSPF"/>
</dbReference>
<feature type="transmembrane region" description="Helical" evidence="12">
    <location>
        <begin position="386"/>
        <end position="412"/>
    </location>
</feature>
<evidence type="ECO:0000313" key="14">
    <source>
        <dbReference type="EMBL" id="AWB09683.1"/>
    </source>
</evidence>
<protein>
    <recommendedName>
        <fullName evidence="10">General secretion pathway protein F</fullName>
    </recommendedName>
</protein>
<evidence type="ECO:0000256" key="6">
    <source>
        <dbReference type="ARBA" id="ARBA00022519"/>
    </source>
</evidence>
<evidence type="ECO:0000256" key="7">
    <source>
        <dbReference type="ARBA" id="ARBA00022692"/>
    </source>
</evidence>
<comment type="similarity">
    <text evidence="3 11">Belongs to the GSP F family.</text>
</comment>
<dbReference type="InterPro" id="IPR003004">
    <property type="entry name" value="GspF/PilC"/>
</dbReference>
<dbReference type="PANTHER" id="PTHR30012">
    <property type="entry name" value="GENERAL SECRETION PATHWAY PROTEIN"/>
    <property type="match status" value="1"/>
</dbReference>
<reference evidence="14 15" key="1">
    <citation type="submission" date="2017-04" db="EMBL/GenBank/DDBJ databases">
        <title>Genomic insights into metabolism of Thermodesulfobium acidiphilum.</title>
        <authorList>
            <person name="Toshchakov S.V."/>
            <person name="Frolov E.N."/>
            <person name="Kublanov I.V."/>
            <person name="Samarov N.I."/>
            <person name="Novikov A."/>
            <person name="Lebedinsky A.V."/>
            <person name="Bonch-Osmolovskaya E.A."/>
            <person name="Chernyh N.A."/>
        </authorList>
    </citation>
    <scope>NUCLEOTIDE SEQUENCE [LARGE SCALE GENOMIC DNA]</scope>
    <source>
        <strain evidence="14 15">3127-1</strain>
    </source>
</reference>
<dbReference type="InterPro" id="IPR001992">
    <property type="entry name" value="T2SS_GspF/T4SS_PilC_CS"/>
</dbReference>
<keyword evidence="6" id="KW-0997">Cell inner membrane</keyword>
<feature type="domain" description="Type II secretion system protein GspF" evidence="13">
    <location>
        <begin position="79"/>
        <end position="202"/>
    </location>
</feature>
<keyword evidence="9 12" id="KW-0472">Membrane</keyword>
<evidence type="ECO:0000256" key="4">
    <source>
        <dbReference type="ARBA" id="ARBA00022448"/>
    </source>
</evidence>
<dbReference type="RefSeq" id="WP_108308309.1">
    <property type="nucleotide sequence ID" value="NZ_CP020921.1"/>
</dbReference>
<dbReference type="GO" id="GO:0009306">
    <property type="term" value="P:protein secretion"/>
    <property type="evidence" value="ECO:0007669"/>
    <property type="project" value="InterPro"/>
</dbReference>
<feature type="domain" description="Type II secretion system protein GspF" evidence="13">
    <location>
        <begin position="282"/>
        <end position="404"/>
    </location>
</feature>
<keyword evidence="8 12" id="KW-1133">Transmembrane helix</keyword>
<dbReference type="Pfam" id="PF00482">
    <property type="entry name" value="T2SSF"/>
    <property type="match status" value="2"/>
</dbReference>
<evidence type="ECO:0000256" key="12">
    <source>
        <dbReference type="SAM" id="Phobius"/>
    </source>
</evidence>
<evidence type="ECO:0000313" key="15">
    <source>
        <dbReference type="Proteomes" id="UP000244792"/>
    </source>
</evidence>
<dbReference type="GO" id="GO:0005886">
    <property type="term" value="C:plasma membrane"/>
    <property type="evidence" value="ECO:0007669"/>
    <property type="project" value="UniProtKB-SubCell"/>
</dbReference>
<feature type="transmembrane region" description="Helical" evidence="12">
    <location>
        <begin position="179"/>
        <end position="208"/>
    </location>
</feature>
<sequence>MPNFFYRVRDSKGKLVTGTTDAISLPVLKNDLRNKGFLIVEVKEIKDESKDTKLPIEEKRASFNIPIFNRVTHKELAIFSRQFATLVAAGVPITRTLNTLKSQTKKKAFRDIIDDVLKRVEGGESLARALERHSNVFNKLYTSLIRAGEASGSLDVILARIASYLEKEMALRNQIKQAVSYPIFVLTIALALTAFLLMFIVPMFAGFLTGLGAKLPLMTLIIVNASQFMIHNFIWIVLVIIGGVFLFIKLLSNPVGREMFDLMVFRLPIFGPLYMKIECSRFARTFGSMTRSGVPILTSLEIIEGILMSVVLKKGIRFVHDSVKRGQTIADSMRKTDKFPMVLVEMIAIGEETGHLDEMLDKSADYYDDEVETTVKALSSMLEPAMIVIIGGIVGFIVIAMYLPIFSLYQAIVK</sequence>
<evidence type="ECO:0000256" key="11">
    <source>
        <dbReference type="RuleBase" id="RU003923"/>
    </source>
</evidence>
<dbReference type="InterPro" id="IPR018076">
    <property type="entry name" value="T2SS_GspF_dom"/>
</dbReference>
<evidence type="ECO:0000256" key="8">
    <source>
        <dbReference type="ARBA" id="ARBA00022989"/>
    </source>
</evidence>
<dbReference type="PANTHER" id="PTHR30012:SF0">
    <property type="entry name" value="TYPE II SECRETION SYSTEM PROTEIN F-RELATED"/>
    <property type="match status" value="1"/>
</dbReference>
<dbReference type="Gene3D" id="1.20.81.30">
    <property type="entry name" value="Type II secretion system (T2SS), domain F"/>
    <property type="match status" value="2"/>
</dbReference>
<evidence type="ECO:0000256" key="3">
    <source>
        <dbReference type="ARBA" id="ARBA00005745"/>
    </source>
</evidence>
<keyword evidence="7 11" id="KW-0812">Transmembrane</keyword>
<name>A0A2R4VYR2_THEAF</name>
<evidence type="ECO:0000256" key="1">
    <source>
        <dbReference type="ARBA" id="ARBA00002684"/>
    </source>
</evidence>
<dbReference type="KEGG" id="taci:TDSAC_0301"/>
<dbReference type="InterPro" id="IPR042094">
    <property type="entry name" value="T2SS_GspF_sf"/>
</dbReference>
<evidence type="ECO:0000259" key="13">
    <source>
        <dbReference type="Pfam" id="PF00482"/>
    </source>
</evidence>
<gene>
    <name evidence="14" type="ORF">TDSAC_0301</name>
</gene>
<comment type="subcellular location">
    <subcellularLocation>
        <location evidence="2">Cell inner membrane</location>
        <topology evidence="2">Multi-pass membrane protein</topology>
    </subcellularLocation>
    <subcellularLocation>
        <location evidence="11">Cell membrane</location>
        <topology evidence="11">Multi-pass membrane protein</topology>
    </subcellularLocation>
</comment>
<evidence type="ECO:0000256" key="5">
    <source>
        <dbReference type="ARBA" id="ARBA00022475"/>
    </source>
</evidence>
<evidence type="ECO:0000256" key="10">
    <source>
        <dbReference type="ARBA" id="ARBA00030750"/>
    </source>
</evidence>
<evidence type="ECO:0000256" key="2">
    <source>
        <dbReference type="ARBA" id="ARBA00004429"/>
    </source>
</evidence>
<dbReference type="OrthoDB" id="9805682at2"/>
<dbReference type="PROSITE" id="PS00874">
    <property type="entry name" value="T2SP_F"/>
    <property type="match status" value="1"/>
</dbReference>
<comment type="function">
    <text evidence="1">Component of the type II secretion system inner membrane complex required for the energy-dependent secretion of extracellular factors such as proteases and toxins from the periplasm.</text>
</comment>
<dbReference type="AlphaFoldDB" id="A0A2R4VYR2"/>
<keyword evidence="15" id="KW-1185">Reference proteome</keyword>
<accession>A0A2R4VYR2</accession>